<dbReference type="GO" id="GO:0005886">
    <property type="term" value="C:plasma membrane"/>
    <property type="evidence" value="ECO:0007669"/>
    <property type="project" value="UniProtKB-SubCell"/>
</dbReference>
<dbReference type="Gene3D" id="3.40.190.10">
    <property type="entry name" value="Periplasmic binding protein-like II"/>
    <property type="match status" value="2"/>
</dbReference>
<gene>
    <name evidence="11" type="ORF">E1757_27700</name>
</gene>
<evidence type="ECO:0000256" key="6">
    <source>
        <dbReference type="ARBA" id="ARBA00022729"/>
    </source>
</evidence>
<dbReference type="InterPro" id="IPR050811">
    <property type="entry name" value="Phosphate_ABC_transporter"/>
</dbReference>
<dbReference type="InterPro" id="IPR024370">
    <property type="entry name" value="PBP_domain"/>
</dbReference>
<keyword evidence="9" id="KW-1133">Transmembrane helix</keyword>
<keyword evidence="9" id="KW-0812">Transmembrane</keyword>
<dbReference type="RefSeq" id="WP_133234338.1">
    <property type="nucleotide sequence ID" value="NZ_SMRT01000017.1"/>
</dbReference>
<evidence type="ECO:0000256" key="1">
    <source>
        <dbReference type="ARBA" id="ARBA00002841"/>
    </source>
</evidence>
<evidence type="ECO:0000256" key="7">
    <source>
        <dbReference type="ARBA" id="ARBA00023139"/>
    </source>
</evidence>
<dbReference type="AlphaFoldDB" id="A0A4R5KGB2"/>
<organism evidence="11 12">
    <name type="scientific">Paenibacillus piri</name>
    <dbReference type="NCBI Taxonomy" id="2547395"/>
    <lineage>
        <taxon>Bacteria</taxon>
        <taxon>Bacillati</taxon>
        <taxon>Bacillota</taxon>
        <taxon>Bacilli</taxon>
        <taxon>Bacillales</taxon>
        <taxon>Paenibacillaceae</taxon>
        <taxon>Paenibacillus</taxon>
    </lineage>
</organism>
<dbReference type="SUPFAM" id="SSF53850">
    <property type="entry name" value="Periplasmic binding protein-like II"/>
    <property type="match status" value="1"/>
</dbReference>
<dbReference type="OrthoDB" id="9790048at2"/>
<evidence type="ECO:0000256" key="5">
    <source>
        <dbReference type="ARBA" id="ARBA00022592"/>
    </source>
</evidence>
<keyword evidence="12" id="KW-1185">Reference proteome</keyword>
<comment type="function">
    <text evidence="1">Part of the ABC transporter complex PstSACB involved in phosphate import.</text>
</comment>
<accession>A0A4R5KGB2</accession>
<evidence type="ECO:0000313" key="11">
    <source>
        <dbReference type="EMBL" id="TDF93270.1"/>
    </source>
</evidence>
<dbReference type="Proteomes" id="UP000295636">
    <property type="component" value="Unassembled WGS sequence"/>
</dbReference>
<dbReference type="PANTHER" id="PTHR30570">
    <property type="entry name" value="PERIPLASMIC PHOSPHATE BINDING COMPONENT OF PHOSPHATE ABC TRANSPORTER"/>
    <property type="match status" value="1"/>
</dbReference>
<evidence type="ECO:0000259" key="10">
    <source>
        <dbReference type="Pfam" id="PF12849"/>
    </source>
</evidence>
<keyword evidence="5" id="KW-0592">Phosphate transport</keyword>
<keyword evidence="8" id="KW-0449">Lipoprotein</keyword>
<keyword evidence="9" id="KW-0472">Membrane</keyword>
<dbReference type="PANTHER" id="PTHR30570:SF1">
    <property type="entry name" value="PHOSPHATE-BINDING PROTEIN PSTS"/>
    <property type="match status" value="1"/>
</dbReference>
<evidence type="ECO:0000256" key="9">
    <source>
        <dbReference type="SAM" id="Phobius"/>
    </source>
</evidence>
<dbReference type="EMBL" id="SMRT01000017">
    <property type="protein sequence ID" value="TDF93270.1"/>
    <property type="molecule type" value="Genomic_DNA"/>
</dbReference>
<feature type="domain" description="PBP" evidence="10">
    <location>
        <begin position="260"/>
        <end position="459"/>
    </location>
</feature>
<evidence type="ECO:0000256" key="3">
    <source>
        <dbReference type="ARBA" id="ARBA00008725"/>
    </source>
</evidence>
<reference evidence="11 12" key="1">
    <citation type="submission" date="2019-03" db="EMBL/GenBank/DDBJ databases">
        <title>This is whole genome sequence of Paenibacillus sp MS74 strain.</title>
        <authorList>
            <person name="Trinh H.N."/>
        </authorList>
    </citation>
    <scope>NUCLEOTIDE SEQUENCE [LARGE SCALE GENOMIC DNA]</scope>
    <source>
        <strain evidence="11 12">MS74</strain>
    </source>
</reference>
<evidence type="ECO:0000256" key="4">
    <source>
        <dbReference type="ARBA" id="ARBA00011529"/>
    </source>
</evidence>
<name>A0A4R5KGB2_9BACL</name>
<comment type="similarity">
    <text evidence="3">Belongs to the PstS family.</text>
</comment>
<feature type="transmembrane region" description="Helical" evidence="9">
    <location>
        <begin position="98"/>
        <end position="118"/>
    </location>
</feature>
<evidence type="ECO:0000256" key="8">
    <source>
        <dbReference type="ARBA" id="ARBA00023288"/>
    </source>
</evidence>
<comment type="subcellular location">
    <subcellularLocation>
        <location evidence="2">Cell membrane</location>
        <topology evidence="2">Lipid-anchor</topology>
    </subcellularLocation>
</comment>
<comment type="caution">
    <text evidence="11">The sequence shown here is derived from an EMBL/GenBank/DDBJ whole genome shotgun (WGS) entry which is preliminary data.</text>
</comment>
<feature type="transmembrane region" description="Helical" evidence="9">
    <location>
        <begin position="66"/>
        <end position="91"/>
    </location>
</feature>
<comment type="subunit">
    <text evidence="4">The complex is composed of two ATP-binding proteins (PstB), two transmembrane proteins (PstC and PstA) and a solute-binding protein (PstS).</text>
</comment>
<sequence>MNQLHSHSNKIPSKPRAGLRQLIRPAAERGGWLFGFYMLFDLLCVVFAANGGWFERLLDNGAWSDAGLMLIMLLYAGVVGLPFAGFGYVLSKRRPAPMAVFCLSVLPVAFIGAAIWLATARSVYGSASGLGEIAWLPYRVYVLWCIPLFECLESYLTGGAMKAAALLASFWPSAAVLAGAGTHKLRAAAATSKRPVAVAAGAAVLWLLLFAASGLWWSGTAMFKAETYPKVDGATAAVPFGRILMSELIGTNKAWTEKHVRFSTTHAAYENLIAQKADIIFVAAPSDEELKLAEDNGVKLRLTPLGKDAFIFIVHKDNPVRNLTARQIQSIYSGEIGDWRGVGGADRQIIAFQREKNSGSQTYMEQKVMKGLKLADPPKVKKPSGMGGLIDSVADYQNGIHAIGYSFYYFANEMHKRENVAFLSVNGIESNKTNIRNGTYPFTALLYAVTREDESADGPAGRLLAWLQTDKGSSLIEKGGFVPVREAEAK</sequence>
<dbReference type="Pfam" id="PF12849">
    <property type="entry name" value="PBP_like_2"/>
    <property type="match status" value="1"/>
</dbReference>
<keyword evidence="7" id="KW-0564">Palmitate</keyword>
<keyword evidence="5" id="KW-0813">Transport</keyword>
<protein>
    <submittedName>
        <fullName evidence="11">Phosphate-binding protein</fullName>
    </submittedName>
</protein>
<dbReference type="GO" id="GO:0006817">
    <property type="term" value="P:phosphate ion transport"/>
    <property type="evidence" value="ECO:0007669"/>
    <property type="project" value="UniProtKB-KW"/>
</dbReference>
<feature type="transmembrane region" description="Helical" evidence="9">
    <location>
        <begin position="195"/>
        <end position="217"/>
    </location>
</feature>
<evidence type="ECO:0000256" key="2">
    <source>
        <dbReference type="ARBA" id="ARBA00004193"/>
    </source>
</evidence>
<keyword evidence="6" id="KW-0732">Signal</keyword>
<feature type="transmembrane region" description="Helical" evidence="9">
    <location>
        <begin position="30"/>
        <end position="54"/>
    </location>
</feature>
<proteinExistence type="inferred from homology"/>
<feature type="transmembrane region" description="Helical" evidence="9">
    <location>
        <begin position="163"/>
        <end position="183"/>
    </location>
</feature>
<evidence type="ECO:0000313" key="12">
    <source>
        <dbReference type="Proteomes" id="UP000295636"/>
    </source>
</evidence>